<feature type="transmembrane region" description="Helical" evidence="4">
    <location>
        <begin position="1701"/>
        <end position="1722"/>
    </location>
</feature>
<dbReference type="Pfam" id="PF24346">
    <property type="entry name" value="DUF7507"/>
    <property type="match status" value="3"/>
</dbReference>
<name>A0A3N2BYA8_9MICO</name>
<keyword evidence="2" id="KW-0964">Secreted</keyword>
<dbReference type="Pfam" id="PF17210">
    <property type="entry name" value="SdrD_B"/>
    <property type="match status" value="1"/>
</dbReference>
<feature type="domain" description="SD-repeat containing protein B" evidence="6">
    <location>
        <begin position="886"/>
        <end position="969"/>
    </location>
</feature>
<protein>
    <submittedName>
        <fullName evidence="8">Uncharacterized protein</fullName>
    </submittedName>
</protein>
<evidence type="ECO:0000256" key="2">
    <source>
        <dbReference type="ARBA" id="ARBA00022525"/>
    </source>
</evidence>
<evidence type="ECO:0000256" key="1">
    <source>
        <dbReference type="ARBA" id="ARBA00004613"/>
    </source>
</evidence>
<evidence type="ECO:0000313" key="8">
    <source>
        <dbReference type="EMBL" id="ROR80236.1"/>
    </source>
</evidence>
<comment type="caution">
    <text evidence="8">The sequence shown here is derived from an EMBL/GenBank/DDBJ whole genome shotgun (WGS) entry which is preliminary data.</text>
</comment>
<gene>
    <name evidence="8" type="ORF">EDD42_0273</name>
</gene>
<evidence type="ECO:0000256" key="4">
    <source>
        <dbReference type="SAM" id="Phobius"/>
    </source>
</evidence>
<dbReference type="InterPro" id="IPR055354">
    <property type="entry name" value="DUF7507"/>
</dbReference>
<evidence type="ECO:0000256" key="3">
    <source>
        <dbReference type="ARBA" id="ARBA00022729"/>
    </source>
</evidence>
<keyword evidence="3 5" id="KW-0732">Signal</keyword>
<dbReference type="GO" id="GO:0005975">
    <property type="term" value="P:carbohydrate metabolic process"/>
    <property type="evidence" value="ECO:0007669"/>
    <property type="project" value="UniProtKB-ARBA"/>
</dbReference>
<sequence length="1736" mass="180394">MKPSRWRSRLRILAGTLAITTALGGVLAAPAAATTGTQAVGSFTEFKLSITDDGIAGTLDPAADNGIIATGSSAVFAWSVGSDGLTDGIASQTLPEGWIWDESSLIKLNNSSPMFTSRYVLEDDGRTVRATMSIPSGSLVTIDGLTAMMTGYSGAPGSVYDAVVTYEDVTGSRDAAGGSLTTIGEYRADLTPTSGQSLALGQYDFGSGPEEAIPLSIGVQLASLLTVGQRRPMEIDLPIDVTLAYEGPTAGGVSLESDHAQIVSVSGNEITLRITSLPISDTATTRVSIRPNLWYPKGDVPEKAADAIVIPYTLTGPDWTTNGGSTIIGAIGGQASAQLTQNLRDDEDGNWTIVAPTAGIAAARYIVGTPTYPALNSGRWTNVSNTLVSPTAELYSEGVVTPATRSEAGQTRSQGLTNLVTHQFWNPAEAQFVLDTDAVAFGVLRDGTIRQQPADQFSVQYTNGTDQQNPESNLWVDTPQEAGGATSITGVRVQYLGESWQKNTLGRIADFKLYARVPLEARAPVGSCITINHVWRADETGERRQRSSTCVELYTLNAGLSKSALTVVGGNTIDHTAHTSVARPAGARLDAEPIVFEGVRTELQVDSAITAFDLSRLDPAWRVVSIRDADHGPDGLPGTKDDVAPAIITLESTVPIQLDSSYVSLKPALLGGTVSFQRPVKPNGWTGGTNGTLSTLSTVTGIGDKAVSASARVNVLQVDTLSLSGAAGKPRIESTDQAIDFTTYWYNFTKSNYDGNVVFLDVLPFNGDDRGSSFSGTAVLDGLRLLGTDPAIVQVTTEDPRLIGEAPGDEVEWIDLTEDTDLSSATAVRVVYDSFKSAAAGGLRLDLSVEGQAAGDVYQNSADAYFGSNSVRLRTPNQTSAVVSSTVGGIVFDDRNGDGVQQDGEPGLPDVRVDIRPLGGSSVQQAETGPDGSFSLDGLVSTQEYEVVVDPATLPPSHLQTAGWQDRRDDVAGPFTVPIDGQRDDIVFGYQTVDSAIELDKSAQLPAGDLEVGSVIEYSFTATNSGQGVLTEVALVDDLQGLGDLTFEWPAEPGELAEGATVRATADYTLTQADIDRGELSNHATVVGTDVLGSASSDDDNVTVDLVTGAAVKVSIVGSVRDEAAVGAMVDWTVTVENAGLPTLRNVEASVDGLSVGAWESLAPGVIEVSTFESALTQADIDAGLVVRSVDVEGFHAADGSSVTDRDAAEVLLDVAGAVSIEVLVDGQDVSAAPGPEVTVGESIEWTYVVTNTGLRTLADLAVSDSFGSELAVIESLAPGESREFTVSSDAVFDQQTVRAEVSGVEAGDRPVGPVRADDVSWYQGVIASAITLDERAILPDGDLVVGSVVEFELTATNTSTGTALTEVQVRDRFAGIGEPEVVWPGEPGTLQPGESAVATVAYTLTQADIDRGSLTTDAIASGVDLAGVTVEAGDSVTIDLVTGAAVKVSIVGSVRDEVAVGAMVDWTVTVENAGLPTLRNVEIHDDEQTIGTWESLAPRAIEVSTFDTTITQADIDAGSVSQDVSASGAHAADGSRVTDADVAEVLLPTVGEVSIEVLLNGEVVDEAPGPEILAAEGVTWTYVVTNTGPRTLTDIVLDDGQENATTAPIEGALAPGESTTVELDELAELGAHHRVVTVTAEDGSAPIDGGAQPRSLVSASAESWYVGIVVPVTPDPNTPEPVVPGGSSDGSLAKTGAEGAFLGGAAALALLGIALGLGLMVRRRQREEVAADVTD</sequence>
<feature type="domain" description="DUF7507" evidence="7">
    <location>
        <begin position="1454"/>
        <end position="1540"/>
    </location>
</feature>
<dbReference type="GO" id="GO:0005576">
    <property type="term" value="C:extracellular region"/>
    <property type="evidence" value="ECO:0007669"/>
    <property type="project" value="UniProtKB-SubCell"/>
</dbReference>
<keyword evidence="4" id="KW-1133">Transmembrane helix</keyword>
<dbReference type="RefSeq" id="WP_159453468.1">
    <property type="nucleotide sequence ID" value="NZ_FXAP01000008.1"/>
</dbReference>
<keyword evidence="9" id="KW-1185">Reference proteome</keyword>
<evidence type="ECO:0000313" key="9">
    <source>
        <dbReference type="Proteomes" id="UP000266915"/>
    </source>
</evidence>
<evidence type="ECO:0000256" key="5">
    <source>
        <dbReference type="SAM" id="SignalP"/>
    </source>
</evidence>
<keyword evidence="4" id="KW-0472">Membrane</keyword>
<dbReference type="Gene3D" id="2.60.40.10">
    <property type="entry name" value="Immunoglobulins"/>
    <property type="match status" value="1"/>
</dbReference>
<dbReference type="EMBL" id="RKHL01000001">
    <property type="protein sequence ID" value="ROR80236.1"/>
    <property type="molecule type" value="Genomic_DNA"/>
</dbReference>
<feature type="chain" id="PRO_5018691692" evidence="5">
    <location>
        <begin position="29"/>
        <end position="1736"/>
    </location>
</feature>
<proteinExistence type="predicted"/>
<dbReference type="InterPro" id="IPR033764">
    <property type="entry name" value="Sdr_B"/>
</dbReference>
<evidence type="ECO:0000259" key="7">
    <source>
        <dbReference type="Pfam" id="PF24346"/>
    </source>
</evidence>
<organism evidence="8 9">
    <name type="scientific">Plantibacter flavus</name>
    <dbReference type="NCBI Taxonomy" id="150123"/>
    <lineage>
        <taxon>Bacteria</taxon>
        <taxon>Bacillati</taxon>
        <taxon>Actinomycetota</taxon>
        <taxon>Actinomycetes</taxon>
        <taxon>Micrococcales</taxon>
        <taxon>Microbacteriaceae</taxon>
        <taxon>Plantibacter</taxon>
    </lineage>
</organism>
<evidence type="ECO:0000259" key="6">
    <source>
        <dbReference type="Pfam" id="PF17210"/>
    </source>
</evidence>
<keyword evidence="4" id="KW-0812">Transmembrane</keyword>
<feature type="signal peptide" evidence="5">
    <location>
        <begin position="1"/>
        <end position="28"/>
    </location>
</feature>
<feature type="domain" description="DUF7507" evidence="7">
    <location>
        <begin position="995"/>
        <end position="1097"/>
    </location>
</feature>
<comment type="subcellular location">
    <subcellularLocation>
        <location evidence="1">Secreted</location>
    </subcellularLocation>
</comment>
<dbReference type="Proteomes" id="UP000266915">
    <property type="component" value="Unassembled WGS sequence"/>
</dbReference>
<accession>A0A3N2BYA8</accession>
<reference evidence="8 9" key="1">
    <citation type="submission" date="2018-11" db="EMBL/GenBank/DDBJ databases">
        <title>Sequencing the genomes of 1000 actinobacteria strains.</title>
        <authorList>
            <person name="Klenk H.-P."/>
        </authorList>
    </citation>
    <scope>NUCLEOTIDE SEQUENCE [LARGE SCALE GENOMIC DNA]</scope>
    <source>
        <strain evidence="8 9">DSM 14012</strain>
    </source>
</reference>
<dbReference type="SUPFAM" id="SSF117074">
    <property type="entry name" value="Hypothetical protein PA1324"/>
    <property type="match status" value="1"/>
</dbReference>
<dbReference type="InterPro" id="IPR013783">
    <property type="entry name" value="Ig-like_fold"/>
</dbReference>
<feature type="domain" description="DUF7507" evidence="7">
    <location>
        <begin position="1343"/>
        <end position="1432"/>
    </location>
</feature>